<evidence type="ECO:0008006" key="4">
    <source>
        <dbReference type="Google" id="ProtNLM"/>
    </source>
</evidence>
<keyword evidence="3" id="KW-1185">Reference proteome</keyword>
<evidence type="ECO:0000313" key="3">
    <source>
        <dbReference type="Proteomes" id="UP000199515"/>
    </source>
</evidence>
<sequence length="188" mass="19981">MTNTGEFRRVRFFGALLGDDVHRPGPRPADPALAGAAVKRLLDRGVAMLGGGVALFVIGIGMQVQFDPEGGSLEALPMIGALMAGLALIPYGLIGLGRWRPRVRAAQNGPWRAGIALLGESGRKNGARLSVRYDEGDLDSLTTNTPVAFPLPGNVMTGEQRVWINGTGDAVTVMFEYGPFLVAARRVR</sequence>
<dbReference type="Proteomes" id="UP000199515">
    <property type="component" value="Unassembled WGS sequence"/>
</dbReference>
<reference evidence="2 3" key="1">
    <citation type="submission" date="2016-10" db="EMBL/GenBank/DDBJ databases">
        <authorList>
            <person name="de Groot N.N."/>
        </authorList>
    </citation>
    <scope>NUCLEOTIDE SEQUENCE [LARGE SCALE GENOMIC DNA]</scope>
    <source>
        <strain evidence="2 3">CPCC 202699</strain>
    </source>
</reference>
<dbReference type="AlphaFoldDB" id="A0A1H3Q9Z5"/>
<feature type="transmembrane region" description="Helical" evidence="1">
    <location>
        <begin position="46"/>
        <end position="64"/>
    </location>
</feature>
<dbReference type="EMBL" id="FNON01000009">
    <property type="protein sequence ID" value="SDZ09898.1"/>
    <property type="molecule type" value="Genomic_DNA"/>
</dbReference>
<keyword evidence="1" id="KW-1133">Transmembrane helix</keyword>
<gene>
    <name evidence="2" type="ORF">SAMN05421504_109188</name>
</gene>
<name>A0A1H3Q9Z5_9PSEU</name>
<evidence type="ECO:0000313" key="2">
    <source>
        <dbReference type="EMBL" id="SDZ09898.1"/>
    </source>
</evidence>
<proteinExistence type="predicted"/>
<keyword evidence="1" id="KW-0812">Transmembrane</keyword>
<dbReference type="STRING" id="589385.SAMN05421504_109188"/>
<dbReference type="RefSeq" id="WP_091296440.1">
    <property type="nucleotide sequence ID" value="NZ_FNON01000009.1"/>
</dbReference>
<keyword evidence="1" id="KW-0472">Membrane</keyword>
<protein>
    <recommendedName>
        <fullName evidence="4">Transmembrane protein</fullName>
    </recommendedName>
</protein>
<feature type="transmembrane region" description="Helical" evidence="1">
    <location>
        <begin position="76"/>
        <end position="94"/>
    </location>
</feature>
<organism evidence="2 3">
    <name type="scientific">Amycolatopsis xylanica</name>
    <dbReference type="NCBI Taxonomy" id="589385"/>
    <lineage>
        <taxon>Bacteria</taxon>
        <taxon>Bacillati</taxon>
        <taxon>Actinomycetota</taxon>
        <taxon>Actinomycetes</taxon>
        <taxon>Pseudonocardiales</taxon>
        <taxon>Pseudonocardiaceae</taxon>
        <taxon>Amycolatopsis</taxon>
    </lineage>
</organism>
<evidence type="ECO:0000256" key="1">
    <source>
        <dbReference type="SAM" id="Phobius"/>
    </source>
</evidence>
<accession>A0A1H3Q9Z5</accession>